<sequence length="626" mass="66136">MAPPTRPVAGASPGVLGVHLGARPGAGSGGEPGVRPVRAAPPLPADAAGVWPDRASPVAWGPWRPGEFRTARCPEGRLLVVGNCLVDDDRLRSDLSTALRAGRPELVTGWPGSYLAVVVTERGLTAFVDLAGQYPLYFHAGGGAVVYGTSARRTAAAAGLGARPDPQVALADIFCSAVPALTRNRSPLAGLRRVEAGEALHVSATGACSVRPYEAAGRDEGMSLDDCALRLRDALDAAVTARMAAGGAVSADFSGGLDSTSIAFLAADHRAEPLPVFAYHHPGAPADDLDHALRNAGPGRNLRLQVVRGTADTLAYQHLRTAEPAELPDFAVTVHERNRLRLRHVAAVGGGVHLGGEGADALLVAPPAYLGDLAGAGGMGRLLTDSRAWARLRHDSPTRVLNRALRLSRTSMRRALREFARQLRRGDARQPGWVDAISWWPAPGPEARWLTATARQSLADFVDDHAAAADEAVRGGVADFTARHDLQRSGAVQRRLGEVARPFGVWPQAPFLDNDVIRACTALPAHRRADGTDYKPLLRAAVRGKVPSEAVARQTKGNYLGEEYRGVRLAAPGLRAMLRDSRLADLRLVEPDAVVDSVDRAVAGAGTPFAALNRLLAYDLWLGSLA</sequence>
<comment type="pathway">
    <text evidence="1">Amino-acid biosynthesis; L-asparagine biosynthesis; L-asparagine from L-aspartate (L-Gln route): step 1/1.</text>
</comment>
<evidence type="ECO:0000256" key="3">
    <source>
        <dbReference type="ARBA" id="ARBA00022888"/>
    </source>
</evidence>
<dbReference type="Pfam" id="PF00733">
    <property type="entry name" value="Asn_synthase"/>
    <property type="match status" value="1"/>
</dbReference>
<comment type="catalytic activity">
    <reaction evidence="4">
        <text>L-aspartate + L-glutamine + ATP + H2O = L-asparagine + L-glutamate + AMP + diphosphate + H(+)</text>
        <dbReference type="Rhea" id="RHEA:12228"/>
        <dbReference type="ChEBI" id="CHEBI:15377"/>
        <dbReference type="ChEBI" id="CHEBI:15378"/>
        <dbReference type="ChEBI" id="CHEBI:29985"/>
        <dbReference type="ChEBI" id="CHEBI:29991"/>
        <dbReference type="ChEBI" id="CHEBI:30616"/>
        <dbReference type="ChEBI" id="CHEBI:33019"/>
        <dbReference type="ChEBI" id="CHEBI:58048"/>
        <dbReference type="ChEBI" id="CHEBI:58359"/>
        <dbReference type="ChEBI" id="CHEBI:456215"/>
        <dbReference type="EC" id="6.3.5.4"/>
    </reaction>
</comment>
<dbReference type="EMBL" id="JAFBCL010000001">
    <property type="protein sequence ID" value="MBM7813013.1"/>
    <property type="molecule type" value="Genomic_DNA"/>
</dbReference>
<reference evidence="7 8" key="1">
    <citation type="submission" date="2021-01" db="EMBL/GenBank/DDBJ databases">
        <title>Sequencing the genomes of 1000 actinobacteria strains.</title>
        <authorList>
            <person name="Klenk H.-P."/>
        </authorList>
    </citation>
    <scope>NUCLEOTIDE SEQUENCE [LARGE SCALE GENOMIC DNA]</scope>
    <source>
        <strain evidence="7 8">DSM 44581</strain>
    </source>
</reference>
<dbReference type="Proteomes" id="UP001195724">
    <property type="component" value="Unassembled WGS sequence"/>
</dbReference>
<feature type="region of interest" description="Disordered" evidence="5">
    <location>
        <begin position="1"/>
        <end position="38"/>
    </location>
</feature>
<dbReference type="Gene3D" id="3.40.50.620">
    <property type="entry name" value="HUPs"/>
    <property type="match status" value="2"/>
</dbReference>
<feature type="domain" description="Asparagine synthetase" evidence="6">
    <location>
        <begin position="231"/>
        <end position="622"/>
    </location>
</feature>
<dbReference type="InterPro" id="IPR001962">
    <property type="entry name" value="Asn_synthase"/>
</dbReference>
<dbReference type="PANTHER" id="PTHR43284">
    <property type="entry name" value="ASPARAGINE SYNTHETASE (GLUTAMINE-HYDROLYZING)"/>
    <property type="match status" value="1"/>
</dbReference>
<keyword evidence="7" id="KW-0436">Ligase</keyword>
<dbReference type="SUPFAM" id="SSF56235">
    <property type="entry name" value="N-terminal nucleophile aminohydrolases (Ntn hydrolases)"/>
    <property type="match status" value="1"/>
</dbReference>
<accession>A0ABS2S9V1</accession>
<gene>
    <name evidence="7" type="ORF">JOE68_003878</name>
</gene>
<evidence type="ECO:0000256" key="5">
    <source>
        <dbReference type="SAM" id="MobiDB-lite"/>
    </source>
</evidence>
<dbReference type="InterPro" id="IPR051786">
    <property type="entry name" value="ASN_synthetase/amidase"/>
</dbReference>
<evidence type="ECO:0000256" key="1">
    <source>
        <dbReference type="ARBA" id="ARBA00005187"/>
    </source>
</evidence>
<dbReference type="InterPro" id="IPR014729">
    <property type="entry name" value="Rossmann-like_a/b/a_fold"/>
</dbReference>
<keyword evidence="3" id="KW-0061">Asparagine biosynthesis</keyword>
<comment type="caution">
    <text evidence="7">The sequence shown here is derived from an EMBL/GenBank/DDBJ whole genome shotgun (WGS) entry which is preliminary data.</text>
</comment>
<dbReference type="SUPFAM" id="SSF52402">
    <property type="entry name" value="Adenine nucleotide alpha hydrolases-like"/>
    <property type="match status" value="1"/>
</dbReference>
<dbReference type="EC" id="6.3.5.4" evidence="2"/>
<evidence type="ECO:0000313" key="7">
    <source>
        <dbReference type="EMBL" id="MBM7813013.1"/>
    </source>
</evidence>
<evidence type="ECO:0000259" key="6">
    <source>
        <dbReference type="Pfam" id="PF00733"/>
    </source>
</evidence>
<keyword evidence="8" id="KW-1185">Reference proteome</keyword>
<evidence type="ECO:0000256" key="4">
    <source>
        <dbReference type="ARBA" id="ARBA00048741"/>
    </source>
</evidence>
<evidence type="ECO:0000256" key="2">
    <source>
        <dbReference type="ARBA" id="ARBA00012737"/>
    </source>
</evidence>
<dbReference type="GO" id="GO:0004066">
    <property type="term" value="F:asparagine synthase (glutamine-hydrolyzing) activity"/>
    <property type="evidence" value="ECO:0007669"/>
    <property type="project" value="UniProtKB-EC"/>
</dbReference>
<dbReference type="RefSeq" id="WP_204843694.1">
    <property type="nucleotide sequence ID" value="NZ_JAFBCL010000001.1"/>
</dbReference>
<keyword evidence="3" id="KW-0028">Amino-acid biosynthesis</keyword>
<organism evidence="7 8">
    <name type="scientific">Saccharothrix algeriensis</name>
    <dbReference type="NCBI Taxonomy" id="173560"/>
    <lineage>
        <taxon>Bacteria</taxon>
        <taxon>Bacillati</taxon>
        <taxon>Actinomycetota</taxon>
        <taxon>Actinomycetes</taxon>
        <taxon>Pseudonocardiales</taxon>
        <taxon>Pseudonocardiaceae</taxon>
        <taxon>Saccharothrix</taxon>
    </lineage>
</organism>
<name>A0ABS2S9V1_9PSEU</name>
<evidence type="ECO:0000313" key="8">
    <source>
        <dbReference type="Proteomes" id="UP001195724"/>
    </source>
</evidence>
<proteinExistence type="predicted"/>
<dbReference type="PANTHER" id="PTHR43284:SF1">
    <property type="entry name" value="ASPARAGINE SYNTHETASE"/>
    <property type="match status" value="1"/>
</dbReference>
<dbReference type="InterPro" id="IPR029055">
    <property type="entry name" value="Ntn_hydrolases_N"/>
</dbReference>
<protein>
    <recommendedName>
        <fullName evidence="2">asparagine synthase (glutamine-hydrolyzing)</fullName>
        <ecNumber evidence="2">6.3.5.4</ecNumber>
    </recommendedName>
</protein>